<evidence type="ECO:0000256" key="2">
    <source>
        <dbReference type="SAM" id="SignalP"/>
    </source>
</evidence>
<dbReference type="PANTHER" id="PTHR43751:SF3">
    <property type="entry name" value="SULFATASE N-TERMINAL DOMAIN-CONTAINING PROTEIN"/>
    <property type="match status" value="1"/>
</dbReference>
<feature type="domain" description="Sulfatase N-terminal" evidence="3">
    <location>
        <begin position="352"/>
        <end position="656"/>
    </location>
</feature>
<accession>D0LHZ8</accession>
<proteinExistence type="predicted"/>
<organism evidence="4 5">
    <name type="scientific">Haliangium ochraceum (strain DSM 14365 / JCM 11303 / SMP-2)</name>
    <dbReference type="NCBI Taxonomy" id="502025"/>
    <lineage>
        <taxon>Bacteria</taxon>
        <taxon>Pseudomonadati</taxon>
        <taxon>Myxococcota</taxon>
        <taxon>Polyangia</taxon>
        <taxon>Haliangiales</taxon>
        <taxon>Kofleriaceae</taxon>
        <taxon>Haliangium</taxon>
    </lineage>
</organism>
<dbReference type="OrthoDB" id="5500422at2"/>
<dbReference type="STRING" id="502025.Hoch_2284"/>
<dbReference type="Proteomes" id="UP000001880">
    <property type="component" value="Chromosome"/>
</dbReference>
<evidence type="ECO:0000259" key="3">
    <source>
        <dbReference type="Pfam" id="PF00884"/>
    </source>
</evidence>
<feature type="compositionally biased region" description="Basic and acidic residues" evidence="1">
    <location>
        <begin position="54"/>
        <end position="71"/>
    </location>
</feature>
<dbReference type="SUPFAM" id="SSF53649">
    <property type="entry name" value="Alkaline phosphatase-like"/>
    <property type="match status" value="1"/>
</dbReference>
<dbReference type="HOGENOM" id="CLU_352599_0_0_7"/>
<dbReference type="InterPro" id="IPR052701">
    <property type="entry name" value="GAG_Ulvan_Degrading_Sulfatases"/>
</dbReference>
<sequence length="784" mass="85407">MTTARTALATHGRLPALLSIALTAVVMAPACSKDSGAPAEGKATGASATTAATDEAKTPEAPKKPSVRTKLEDYRPLLDEAARAELDAGGLFIDLGTADQHKFTRGGWRTGWGESKQEDGLSLSAGDDRRLHLDVLTSEPAAEVAVRARSAVDGQAATVWVDGERQGDIWLKPEWTVMRVPVAEGALAAGRHNVQLTFTKSGTPRAEIDWVWLANEVDAEPPSASVRVLPLRIGSQPKRALIAPTTRTYSFYMQPPAGASLVFDYASDVGASFEVRAQADGGAAESLFTATGGESWEEAQVDLGAFADKAIRLDLVATGAEGRSGWGEPALMVAPGNSDKPALKTAAPGTPKNVVVILIDTVRADSFAAIRPDNKVVTPAFDAFADKATVFTNAYNNENWTKPSVASLLSGLYPSTHDTKKDESSLPKEVEILSQRLSKQGFATAGFVANGYVSEKFGFEKGWDAFTNYIRENKSSEAEYVYGDALAWLGEREKAADGKPFFLYIQTIDPHVTYKVERPFTQHYYAEDYGGPLGPTIDALELQDLSTGKKQASDKDLAWLRAMYRGEVTYHDEHMGKFFEQLQTMGRMDDTLIVITNDHGEELGDHGKFGHGHTLFDELLRAPLLMYFPGMFPEGGRVDEIVETVDIAPTIVEVLGLEPMSNADGTSLLPLVQGKPIQRPTYAISEFLDGRRAVRVGDWKFMRSSSTWANLHNVADDFHEENDRSEDALIARRMCEVHLGEGLATPDKSKRQQDITIRRKFKAGEADIDPAMRKQLEALGYFGE</sequence>
<evidence type="ECO:0000313" key="4">
    <source>
        <dbReference type="EMBL" id="ACY14827.1"/>
    </source>
</evidence>
<name>D0LHZ8_HALO1</name>
<evidence type="ECO:0000313" key="5">
    <source>
        <dbReference type="Proteomes" id="UP000001880"/>
    </source>
</evidence>
<gene>
    <name evidence="4" type="ordered locus">Hoch_2284</name>
</gene>
<protein>
    <submittedName>
        <fullName evidence="4">Sulfatase</fullName>
    </submittedName>
</protein>
<dbReference type="KEGG" id="hoh:Hoch_2284"/>
<feature type="region of interest" description="Disordered" evidence="1">
    <location>
        <begin position="33"/>
        <end position="71"/>
    </location>
</feature>
<dbReference type="InterPro" id="IPR000917">
    <property type="entry name" value="Sulfatase_N"/>
</dbReference>
<reference evidence="4 5" key="1">
    <citation type="journal article" date="2010" name="Stand. Genomic Sci.">
        <title>Complete genome sequence of Haliangium ochraceum type strain (SMP-2).</title>
        <authorList>
            <consortium name="US DOE Joint Genome Institute (JGI-PGF)"/>
            <person name="Ivanova N."/>
            <person name="Daum C."/>
            <person name="Lang E."/>
            <person name="Abt B."/>
            <person name="Kopitz M."/>
            <person name="Saunders E."/>
            <person name="Lapidus A."/>
            <person name="Lucas S."/>
            <person name="Glavina Del Rio T."/>
            <person name="Nolan M."/>
            <person name="Tice H."/>
            <person name="Copeland A."/>
            <person name="Cheng J.F."/>
            <person name="Chen F."/>
            <person name="Bruce D."/>
            <person name="Goodwin L."/>
            <person name="Pitluck S."/>
            <person name="Mavromatis K."/>
            <person name="Pati A."/>
            <person name="Mikhailova N."/>
            <person name="Chen A."/>
            <person name="Palaniappan K."/>
            <person name="Land M."/>
            <person name="Hauser L."/>
            <person name="Chang Y.J."/>
            <person name="Jeffries C.D."/>
            <person name="Detter J.C."/>
            <person name="Brettin T."/>
            <person name="Rohde M."/>
            <person name="Goker M."/>
            <person name="Bristow J."/>
            <person name="Markowitz V."/>
            <person name="Eisen J.A."/>
            <person name="Hugenholtz P."/>
            <person name="Kyrpides N.C."/>
            <person name="Klenk H.P."/>
        </authorList>
    </citation>
    <scope>NUCLEOTIDE SEQUENCE [LARGE SCALE GENOMIC DNA]</scope>
    <source>
        <strain evidence="5">DSM 14365 / CIP 107738 / JCM 11303 / AJ 13395 / SMP-2</strain>
    </source>
</reference>
<keyword evidence="5" id="KW-1185">Reference proteome</keyword>
<dbReference type="Gene3D" id="3.40.720.10">
    <property type="entry name" value="Alkaline Phosphatase, subunit A"/>
    <property type="match status" value="1"/>
</dbReference>
<dbReference type="CDD" id="cd16148">
    <property type="entry name" value="sulfatase_like"/>
    <property type="match status" value="1"/>
</dbReference>
<dbReference type="InterPro" id="IPR017850">
    <property type="entry name" value="Alkaline_phosphatase_core_sf"/>
</dbReference>
<dbReference type="EMBL" id="CP001804">
    <property type="protein sequence ID" value="ACY14827.1"/>
    <property type="molecule type" value="Genomic_DNA"/>
</dbReference>
<feature type="chain" id="PRO_5003010092" evidence="2">
    <location>
        <begin position="29"/>
        <end position="784"/>
    </location>
</feature>
<dbReference type="PANTHER" id="PTHR43751">
    <property type="entry name" value="SULFATASE"/>
    <property type="match status" value="1"/>
</dbReference>
<evidence type="ECO:0000256" key="1">
    <source>
        <dbReference type="SAM" id="MobiDB-lite"/>
    </source>
</evidence>
<dbReference type="eggNOG" id="COG3119">
    <property type="taxonomic scope" value="Bacteria"/>
</dbReference>
<feature type="compositionally biased region" description="Low complexity" evidence="1">
    <location>
        <begin position="39"/>
        <end position="53"/>
    </location>
</feature>
<dbReference type="AlphaFoldDB" id="D0LHZ8"/>
<dbReference type="Pfam" id="PF00884">
    <property type="entry name" value="Sulfatase"/>
    <property type="match status" value="1"/>
</dbReference>
<feature type="signal peptide" evidence="2">
    <location>
        <begin position="1"/>
        <end position="28"/>
    </location>
</feature>
<keyword evidence="2" id="KW-0732">Signal</keyword>